<gene>
    <name evidence="7" type="ORF">FKV23_02905</name>
</gene>
<dbReference type="RefSeq" id="WP_141622502.1">
    <property type="nucleotide sequence ID" value="NZ_CP041242.1"/>
</dbReference>
<dbReference type="CDD" id="cd01167">
    <property type="entry name" value="bac_FRK"/>
    <property type="match status" value="1"/>
</dbReference>
<dbReference type="Pfam" id="PF00294">
    <property type="entry name" value="PfkB"/>
    <property type="match status" value="1"/>
</dbReference>
<keyword evidence="4 7" id="KW-0418">Kinase</keyword>
<dbReference type="PANTHER" id="PTHR43085">
    <property type="entry name" value="HEXOKINASE FAMILY MEMBER"/>
    <property type="match status" value="1"/>
</dbReference>
<dbReference type="OrthoDB" id="9795789at2"/>
<evidence type="ECO:0000256" key="3">
    <source>
        <dbReference type="ARBA" id="ARBA00022741"/>
    </source>
</evidence>
<name>A0A514BP48_9GAMM</name>
<keyword evidence="3" id="KW-0547">Nucleotide-binding</keyword>
<evidence type="ECO:0000256" key="5">
    <source>
        <dbReference type="ARBA" id="ARBA00022840"/>
    </source>
</evidence>
<evidence type="ECO:0000313" key="7">
    <source>
        <dbReference type="EMBL" id="QDH69160.1"/>
    </source>
</evidence>
<evidence type="ECO:0000313" key="8">
    <source>
        <dbReference type="Proteomes" id="UP000317199"/>
    </source>
</evidence>
<dbReference type="InterPro" id="IPR029056">
    <property type="entry name" value="Ribokinase-like"/>
</dbReference>
<dbReference type="SUPFAM" id="SSF53613">
    <property type="entry name" value="Ribokinase-like"/>
    <property type="match status" value="1"/>
</dbReference>
<dbReference type="GO" id="GO:0016301">
    <property type="term" value="F:kinase activity"/>
    <property type="evidence" value="ECO:0007669"/>
    <property type="project" value="UniProtKB-KW"/>
</dbReference>
<dbReference type="InterPro" id="IPR011611">
    <property type="entry name" value="PfkB_dom"/>
</dbReference>
<proteinExistence type="inferred from homology"/>
<feature type="domain" description="Carbohydrate kinase PfkB" evidence="6">
    <location>
        <begin position="1"/>
        <end position="318"/>
    </location>
</feature>
<keyword evidence="2" id="KW-0808">Transferase</keyword>
<dbReference type="PROSITE" id="PS00584">
    <property type="entry name" value="PFKB_KINASES_2"/>
    <property type="match status" value="1"/>
</dbReference>
<dbReference type="Proteomes" id="UP000317199">
    <property type="component" value="Chromosome"/>
</dbReference>
<dbReference type="AlphaFoldDB" id="A0A514BP48"/>
<reference evidence="7 8" key="1">
    <citation type="submission" date="2019-06" db="EMBL/GenBank/DDBJ databases">
        <title>Lysobacter alkalisoli sp. nov. isolated from saline-alkali soil.</title>
        <authorList>
            <person name="Sun J.-Q."/>
            <person name="Xu L."/>
        </authorList>
    </citation>
    <scope>NUCLEOTIDE SEQUENCE [LARGE SCALE GENOMIC DNA]</scope>
    <source>
        <strain evidence="7 8">SJ-36</strain>
    </source>
</reference>
<evidence type="ECO:0000256" key="2">
    <source>
        <dbReference type="ARBA" id="ARBA00022679"/>
    </source>
</evidence>
<evidence type="ECO:0000256" key="1">
    <source>
        <dbReference type="ARBA" id="ARBA00010688"/>
    </source>
</evidence>
<dbReference type="InterPro" id="IPR050306">
    <property type="entry name" value="PfkB_Carbo_kinase"/>
</dbReference>
<organism evidence="7 8">
    <name type="scientific">Marilutibacter alkalisoli</name>
    <dbReference type="NCBI Taxonomy" id="2591633"/>
    <lineage>
        <taxon>Bacteria</taxon>
        <taxon>Pseudomonadati</taxon>
        <taxon>Pseudomonadota</taxon>
        <taxon>Gammaproteobacteria</taxon>
        <taxon>Lysobacterales</taxon>
        <taxon>Lysobacteraceae</taxon>
        <taxon>Marilutibacter</taxon>
    </lineage>
</organism>
<dbReference type="EMBL" id="CP041242">
    <property type="protein sequence ID" value="QDH69160.1"/>
    <property type="molecule type" value="Genomic_DNA"/>
</dbReference>
<protein>
    <submittedName>
        <fullName evidence="7">Carbohydrate kinase</fullName>
    </submittedName>
</protein>
<keyword evidence="8" id="KW-1185">Reference proteome</keyword>
<dbReference type="InterPro" id="IPR002173">
    <property type="entry name" value="Carboh/pur_kinase_PfkB_CS"/>
</dbReference>
<accession>A0A514BP48</accession>
<sequence>MHTIICFGEALIDFYAGPVATPDTPRTFVQHAGGAPANVAVAAARLGVPTQFVGMLGAEMFGDFLLESLRAAGVGTDHVVRTDAARTALAFVALDHEGERSFSFYRPPAADLLFRARHFEPGCFADAGAFHVCSNSLTEEAIAEATLHGMQMARDSGVLVSMDLNLRPVLWPVGVDPRPRLWQALEAADVVKLARNELEYLAAGFGGGEAGERAVLDRLFSGAAHWAIITDGGAPLRWHSRNDSGELAGFRVKAIDTTAAGDAFVGGLLSHLAEIGVDAKRLPGFVHDRDAVERTLRFAAAVGALAVTRSGAFAAMPERAEVQQLLKDQYENAA</sequence>
<dbReference type="Gene3D" id="3.40.1190.20">
    <property type="match status" value="1"/>
</dbReference>
<keyword evidence="5" id="KW-0067">ATP-binding</keyword>
<comment type="similarity">
    <text evidence="1">Belongs to the carbohydrate kinase PfkB family.</text>
</comment>
<dbReference type="GO" id="GO:0005524">
    <property type="term" value="F:ATP binding"/>
    <property type="evidence" value="ECO:0007669"/>
    <property type="project" value="UniProtKB-KW"/>
</dbReference>
<evidence type="ECO:0000259" key="6">
    <source>
        <dbReference type="Pfam" id="PF00294"/>
    </source>
</evidence>
<dbReference type="KEGG" id="lyj:FKV23_02905"/>
<evidence type="ECO:0000256" key="4">
    <source>
        <dbReference type="ARBA" id="ARBA00022777"/>
    </source>
</evidence>
<dbReference type="PANTHER" id="PTHR43085:SF1">
    <property type="entry name" value="PSEUDOURIDINE KINASE-RELATED"/>
    <property type="match status" value="1"/>
</dbReference>